<dbReference type="RefSeq" id="WP_220656622.1">
    <property type="nucleotide sequence ID" value="NZ_BAAAII010000002.1"/>
</dbReference>
<protein>
    <submittedName>
        <fullName evidence="1">Glutaredoxin family protein</fullName>
    </submittedName>
</protein>
<keyword evidence="2" id="KW-1185">Reference proteome</keyword>
<dbReference type="AlphaFoldDB" id="A0AA90NE86"/>
<reference evidence="1" key="1">
    <citation type="submission" date="2023-08" db="EMBL/GenBank/DDBJ databases">
        <title>The draft genome of Tsukamurella strandjordii strain 050030.</title>
        <authorList>
            <person name="Zhao F."/>
            <person name="Feng Y."/>
            <person name="Zong Z."/>
        </authorList>
    </citation>
    <scope>NUCLEOTIDE SEQUENCE</scope>
    <source>
        <strain evidence="1">050030</strain>
    </source>
</reference>
<dbReference type="InterPro" id="IPR036249">
    <property type="entry name" value="Thioredoxin-like_sf"/>
</dbReference>
<proteinExistence type="predicted"/>
<dbReference type="Proteomes" id="UP001178281">
    <property type="component" value="Unassembled WGS sequence"/>
</dbReference>
<dbReference type="SUPFAM" id="SSF52833">
    <property type="entry name" value="Thioredoxin-like"/>
    <property type="match status" value="1"/>
</dbReference>
<sequence>MAAFPTVTLLTREGCGMCARAHEELTELLAELARDQRTVEYLQVDVDAPGNNELRAEYGDMLPVVLLDGEQHSYWEVDAARLRADLAA</sequence>
<dbReference type="EMBL" id="JAUTIX010000001">
    <property type="protein sequence ID" value="MDP0396779.1"/>
    <property type="molecule type" value="Genomic_DNA"/>
</dbReference>
<dbReference type="Gene3D" id="3.40.30.10">
    <property type="entry name" value="Glutaredoxin"/>
    <property type="match status" value="1"/>
</dbReference>
<dbReference type="InterPro" id="IPR008554">
    <property type="entry name" value="Glutaredoxin-like"/>
</dbReference>
<comment type="caution">
    <text evidence="1">The sequence shown here is derived from an EMBL/GenBank/DDBJ whole genome shotgun (WGS) entry which is preliminary data.</text>
</comment>
<gene>
    <name evidence="1" type="ORF">Q7X28_02455</name>
</gene>
<evidence type="ECO:0000313" key="2">
    <source>
        <dbReference type="Proteomes" id="UP001178281"/>
    </source>
</evidence>
<evidence type="ECO:0000313" key="1">
    <source>
        <dbReference type="EMBL" id="MDP0396779.1"/>
    </source>
</evidence>
<dbReference type="Pfam" id="PF05768">
    <property type="entry name" value="Glrx-like"/>
    <property type="match status" value="1"/>
</dbReference>
<accession>A0AA90NE86</accession>
<organism evidence="1 2">
    <name type="scientific">Tsukamurella strandjordii</name>
    <dbReference type="NCBI Taxonomy" id="147577"/>
    <lineage>
        <taxon>Bacteria</taxon>
        <taxon>Bacillati</taxon>
        <taxon>Actinomycetota</taxon>
        <taxon>Actinomycetes</taxon>
        <taxon>Mycobacteriales</taxon>
        <taxon>Tsukamurellaceae</taxon>
        <taxon>Tsukamurella</taxon>
    </lineage>
</organism>
<name>A0AA90NE86_9ACTN</name>